<proteinExistence type="predicted"/>
<evidence type="ECO:0008006" key="3">
    <source>
        <dbReference type="Google" id="ProtNLM"/>
    </source>
</evidence>
<name>A0A1C6KBT1_9FIRM</name>
<feature type="transmembrane region" description="Helical" evidence="1">
    <location>
        <begin position="163"/>
        <end position="186"/>
    </location>
</feature>
<protein>
    <recommendedName>
        <fullName evidence="3">ABC-2 family transporter protein</fullName>
    </recommendedName>
</protein>
<reference evidence="2" key="1">
    <citation type="submission" date="2015-09" db="EMBL/GenBank/DDBJ databases">
        <authorList>
            <consortium name="Pathogen Informatics"/>
        </authorList>
    </citation>
    <scope>NUCLEOTIDE SEQUENCE</scope>
    <source>
        <strain evidence="2">2789STDY5834896</strain>
    </source>
</reference>
<evidence type="ECO:0000313" key="2">
    <source>
        <dbReference type="EMBL" id="SCJ91607.1"/>
    </source>
</evidence>
<accession>A0A1C6KBT1</accession>
<feature type="transmembrane region" description="Helical" evidence="1">
    <location>
        <begin position="85"/>
        <end position="108"/>
    </location>
</feature>
<keyword evidence="1" id="KW-0812">Transmembrane</keyword>
<keyword evidence="1" id="KW-1133">Transmembrane helix</keyword>
<feature type="transmembrane region" description="Helical" evidence="1">
    <location>
        <begin position="43"/>
        <end position="64"/>
    </location>
</feature>
<gene>
    <name evidence="2" type="ORF">SAMEA3545359_02854</name>
</gene>
<dbReference type="EMBL" id="FMHG01000006">
    <property type="protein sequence ID" value="SCJ91607.1"/>
    <property type="molecule type" value="Genomic_DNA"/>
</dbReference>
<feature type="transmembrane region" description="Helical" evidence="1">
    <location>
        <begin position="128"/>
        <end position="151"/>
    </location>
</feature>
<dbReference type="AlphaFoldDB" id="A0A1C6KBT1"/>
<feature type="transmembrane region" description="Helical" evidence="1">
    <location>
        <begin position="20"/>
        <end position="37"/>
    </location>
</feature>
<feature type="transmembrane region" description="Helical" evidence="1">
    <location>
        <begin position="206"/>
        <end position="231"/>
    </location>
</feature>
<keyword evidence="1" id="KW-0472">Membrane</keyword>
<sequence>MNLKASIGYQLRSSGKALAIFYGVIYAIIAVAAIVAVSTDGQLGVAGLETSTAVFMGFLGVFTFSEDFRFLIQNGYSRKSMLRSFLCQFAVVSLLAAAIDVLNSRLLLPLWGYRSTFTQLYGQSQLPGLIWQLLWGCSLYFAIATITYFMAALYQRLGRLQRLLFMLILPLAVLVLFPVLDFQLLGGTATRWLLKVLSQALGFAKGGLQMGLPVLFFLAISAVFSVFSYLATRRASVS</sequence>
<organism evidence="2">
    <name type="scientific">uncultured Anaerotruncus sp</name>
    <dbReference type="NCBI Taxonomy" id="905011"/>
    <lineage>
        <taxon>Bacteria</taxon>
        <taxon>Bacillati</taxon>
        <taxon>Bacillota</taxon>
        <taxon>Clostridia</taxon>
        <taxon>Eubacteriales</taxon>
        <taxon>Oscillospiraceae</taxon>
        <taxon>Anaerotruncus</taxon>
        <taxon>environmental samples</taxon>
    </lineage>
</organism>
<evidence type="ECO:0000256" key="1">
    <source>
        <dbReference type="SAM" id="Phobius"/>
    </source>
</evidence>